<keyword evidence="6" id="KW-0325">Glycoprotein</keyword>
<feature type="non-terminal residue" evidence="8">
    <location>
        <position position="507"/>
    </location>
</feature>
<keyword evidence="2" id="KW-0732">Signal</keyword>
<evidence type="ECO:0000259" key="7">
    <source>
        <dbReference type="Pfam" id="PF04083"/>
    </source>
</evidence>
<evidence type="ECO:0000256" key="3">
    <source>
        <dbReference type="ARBA" id="ARBA00022801"/>
    </source>
</evidence>
<gene>
    <name evidence="8" type="ORF">KUF71_008158</name>
</gene>
<reference evidence="8" key="1">
    <citation type="submission" date="2021-07" db="EMBL/GenBank/DDBJ databases">
        <authorList>
            <person name="Catto M.A."/>
            <person name="Jacobson A."/>
            <person name="Kennedy G."/>
            <person name="Labadie P."/>
            <person name="Hunt B.G."/>
            <person name="Srinivasan R."/>
        </authorList>
    </citation>
    <scope>NUCLEOTIDE SEQUENCE</scope>
    <source>
        <strain evidence="8">PL_HMW_Pooled</strain>
        <tissue evidence="8">Head</tissue>
    </source>
</reference>
<protein>
    <submittedName>
        <fullName evidence="8">Lipase 1</fullName>
    </submittedName>
</protein>
<keyword evidence="9" id="KW-1185">Reference proteome</keyword>
<dbReference type="Pfam" id="PF04083">
    <property type="entry name" value="Abhydro_lipase"/>
    <property type="match status" value="1"/>
</dbReference>
<sequence length="507" mass="55984">RGSDVVVVCAQVVMVLLALVWGAAGGGVGVPSALLLAALCMWPMSAGLMASATASAAPTSSSSTPETLGELVQRVRAGLPHLPPVQHTMDSLLDLAARSPSAAMLKAMEWMPELDDGVTSADILRSYGYEAEEHFVWTEDGYRLRLDRVAPRGPERRQPVLLAHGMQTASPSFLVLGKDKSLATMLSDAGYDVWLLNYRGTHYSMVHRNMTANEEKFWKFSFHEHGFYDNPAAIDHVLQVTGFSSVLYASHSMGSTSFMIMASTRPEYNDKILAAHLMAPAGPLHHHRSPFVGLLYAVNNVTQPMVDALHLQHTASFTYRFLRRFAAMLYSLPVPGLHQLLYGFTSTIVGHNREMDYYGLPYFWKTIPSGGSWGEIFHYEQNAKPGVQGFRQYDHGKKRNVELYGSDVPPLYELSNIRAPVHFYLGLNDILCADEDMAYLRANIRGLVGVQYAPDPGFNHMDFFAGRTAHRQVYLPMIKAMGQYAAVPASRHSDGADNALDVGQEES</sequence>
<dbReference type="Proteomes" id="UP001219518">
    <property type="component" value="Unassembled WGS sequence"/>
</dbReference>
<evidence type="ECO:0000256" key="5">
    <source>
        <dbReference type="ARBA" id="ARBA00023098"/>
    </source>
</evidence>
<dbReference type="GO" id="GO:0016787">
    <property type="term" value="F:hydrolase activity"/>
    <property type="evidence" value="ECO:0007669"/>
    <property type="project" value="UniProtKB-KW"/>
</dbReference>
<evidence type="ECO:0000256" key="6">
    <source>
        <dbReference type="ARBA" id="ARBA00023180"/>
    </source>
</evidence>
<accession>A0AAE1LHL7</accession>
<evidence type="ECO:0000313" key="9">
    <source>
        <dbReference type="Proteomes" id="UP001219518"/>
    </source>
</evidence>
<evidence type="ECO:0000256" key="1">
    <source>
        <dbReference type="ARBA" id="ARBA00010701"/>
    </source>
</evidence>
<evidence type="ECO:0000256" key="2">
    <source>
        <dbReference type="ARBA" id="ARBA00022729"/>
    </source>
</evidence>
<dbReference type="GO" id="GO:0016042">
    <property type="term" value="P:lipid catabolic process"/>
    <property type="evidence" value="ECO:0007669"/>
    <property type="project" value="UniProtKB-KW"/>
</dbReference>
<dbReference type="EMBL" id="JAHWGI010000969">
    <property type="protein sequence ID" value="KAK3919009.1"/>
    <property type="molecule type" value="Genomic_DNA"/>
</dbReference>
<evidence type="ECO:0000313" key="8">
    <source>
        <dbReference type="EMBL" id="KAK3919009.1"/>
    </source>
</evidence>
<evidence type="ECO:0000256" key="4">
    <source>
        <dbReference type="ARBA" id="ARBA00022963"/>
    </source>
</evidence>
<dbReference type="SUPFAM" id="SSF53474">
    <property type="entry name" value="alpha/beta-Hydrolases"/>
    <property type="match status" value="1"/>
</dbReference>
<proteinExistence type="inferred from homology"/>
<feature type="domain" description="Partial AB-hydrolase lipase" evidence="7">
    <location>
        <begin position="122"/>
        <end position="175"/>
    </location>
</feature>
<dbReference type="FunFam" id="3.40.50.1820:FF:000057">
    <property type="entry name" value="Lipase"/>
    <property type="match status" value="1"/>
</dbReference>
<name>A0AAE1LHL7_9NEOP</name>
<organism evidence="8 9">
    <name type="scientific">Frankliniella fusca</name>
    <dbReference type="NCBI Taxonomy" id="407009"/>
    <lineage>
        <taxon>Eukaryota</taxon>
        <taxon>Metazoa</taxon>
        <taxon>Ecdysozoa</taxon>
        <taxon>Arthropoda</taxon>
        <taxon>Hexapoda</taxon>
        <taxon>Insecta</taxon>
        <taxon>Pterygota</taxon>
        <taxon>Neoptera</taxon>
        <taxon>Paraneoptera</taxon>
        <taxon>Thysanoptera</taxon>
        <taxon>Terebrantia</taxon>
        <taxon>Thripoidea</taxon>
        <taxon>Thripidae</taxon>
        <taxon>Frankliniella</taxon>
    </lineage>
</organism>
<dbReference type="PANTHER" id="PTHR11005">
    <property type="entry name" value="LYSOSOMAL ACID LIPASE-RELATED"/>
    <property type="match status" value="1"/>
</dbReference>
<comment type="caution">
    <text evidence="8">The sequence shown here is derived from an EMBL/GenBank/DDBJ whole genome shotgun (WGS) entry which is preliminary data.</text>
</comment>
<keyword evidence="4" id="KW-0442">Lipid degradation</keyword>
<dbReference type="InterPro" id="IPR029058">
    <property type="entry name" value="AB_hydrolase_fold"/>
</dbReference>
<comment type="similarity">
    <text evidence="1">Belongs to the AB hydrolase superfamily. Lipase family.</text>
</comment>
<reference evidence="8" key="2">
    <citation type="journal article" date="2023" name="BMC Genomics">
        <title>Pest status, molecular evolution, and epigenetic factors derived from the genome assembly of Frankliniella fusca, a thysanopteran phytovirus vector.</title>
        <authorList>
            <person name="Catto M.A."/>
            <person name="Labadie P.E."/>
            <person name="Jacobson A.L."/>
            <person name="Kennedy G.G."/>
            <person name="Srinivasan R."/>
            <person name="Hunt B.G."/>
        </authorList>
    </citation>
    <scope>NUCLEOTIDE SEQUENCE</scope>
    <source>
        <strain evidence="8">PL_HMW_Pooled</strain>
    </source>
</reference>
<dbReference type="InterPro" id="IPR006693">
    <property type="entry name" value="AB_hydrolase_lipase"/>
</dbReference>
<dbReference type="AlphaFoldDB" id="A0AAE1LHL7"/>
<keyword evidence="5" id="KW-0443">Lipid metabolism</keyword>
<keyword evidence="3" id="KW-0378">Hydrolase</keyword>
<dbReference type="Gene3D" id="3.40.50.1820">
    <property type="entry name" value="alpha/beta hydrolase"/>
    <property type="match status" value="1"/>
</dbReference>